<proteinExistence type="predicted"/>
<organism evidence="6 7">
    <name type="scientific">Terrabacter carboxydivorans</name>
    <dbReference type="NCBI Taxonomy" id="619730"/>
    <lineage>
        <taxon>Bacteria</taxon>
        <taxon>Bacillati</taxon>
        <taxon>Actinomycetota</taxon>
        <taxon>Actinomycetes</taxon>
        <taxon>Micrococcales</taxon>
        <taxon>Intrasporangiaceae</taxon>
        <taxon>Terrabacter</taxon>
    </lineage>
</organism>
<sequence>MGRSDDERDAGHEGAVELSGAPSDGAVDGVVEPAPEAVESVPEVTEALEAVEAVEAGERQAVWAAWRSLSDESRSLLWRLVIHEEKPRQIAPALGTTSSGVATQGRQARMRFRLALLSELVAHATDPDCREARRQLGGYVRDSLPHGARQSVEDHLDGCAACRAGVADVVDVDAAIRLRVAPALLPGAFAPPDVRDDIGEGADVGVRQVVQEASAPLAVGVASVPGAGEDGASPGAAVGDPDAAPGWDTAERVLSVPGRWVALVLAAAALVAAVALYVFQLGPTLPATANGPAGGGTSTRSADETESTYPSEGTTAAVAPRPVIGVATAESVLRYQSGGGSAVATGPGSLVRQARSTTSAGGASGRAAGSTTVPTSPSTPSPPTTPGPSTTRPGPVGAVTSRRLAPSDRGYLAHLQVPAGWLITSVQDVRGGRPRERLSSPTAVYDGRLLGGDLVIEVTRVSPDVTGVLTALFTDRSGATLPGSGDYPLR</sequence>
<evidence type="ECO:0000313" key="6">
    <source>
        <dbReference type="EMBL" id="GAA2474098.1"/>
    </source>
</evidence>
<feature type="region of interest" description="Disordered" evidence="3">
    <location>
        <begin position="287"/>
        <end position="316"/>
    </location>
</feature>
<feature type="domain" description="Putative zinc-finger" evidence="5">
    <location>
        <begin position="129"/>
        <end position="163"/>
    </location>
</feature>
<feature type="transmembrane region" description="Helical" evidence="4">
    <location>
        <begin position="260"/>
        <end position="279"/>
    </location>
</feature>
<keyword evidence="1" id="KW-0805">Transcription regulation</keyword>
<keyword evidence="2" id="KW-0804">Transcription</keyword>
<dbReference type="Gene3D" id="1.10.10.10">
    <property type="entry name" value="Winged helix-like DNA-binding domain superfamily/Winged helix DNA-binding domain"/>
    <property type="match status" value="1"/>
</dbReference>
<evidence type="ECO:0000256" key="2">
    <source>
        <dbReference type="ARBA" id="ARBA00023163"/>
    </source>
</evidence>
<evidence type="ECO:0000313" key="7">
    <source>
        <dbReference type="Proteomes" id="UP001500730"/>
    </source>
</evidence>
<dbReference type="Gene3D" id="1.10.10.1320">
    <property type="entry name" value="Anti-sigma factor, zinc-finger domain"/>
    <property type="match status" value="1"/>
</dbReference>
<feature type="compositionally biased region" description="Basic and acidic residues" evidence="3">
    <location>
        <begin position="1"/>
        <end position="15"/>
    </location>
</feature>
<feature type="compositionally biased region" description="Pro residues" evidence="3">
    <location>
        <begin position="377"/>
        <end position="386"/>
    </location>
</feature>
<feature type="region of interest" description="Disordered" evidence="3">
    <location>
        <begin position="1"/>
        <end position="36"/>
    </location>
</feature>
<dbReference type="InterPro" id="IPR041916">
    <property type="entry name" value="Anti_sigma_zinc_sf"/>
</dbReference>
<accession>A0ABP5Y5P3</accession>
<keyword evidence="4" id="KW-0472">Membrane</keyword>
<evidence type="ECO:0000259" key="5">
    <source>
        <dbReference type="Pfam" id="PF13490"/>
    </source>
</evidence>
<protein>
    <recommendedName>
        <fullName evidence="5">Putative zinc-finger domain-containing protein</fullName>
    </recommendedName>
</protein>
<evidence type="ECO:0000256" key="1">
    <source>
        <dbReference type="ARBA" id="ARBA00023015"/>
    </source>
</evidence>
<evidence type="ECO:0000256" key="3">
    <source>
        <dbReference type="SAM" id="MobiDB-lite"/>
    </source>
</evidence>
<dbReference type="InterPro" id="IPR036388">
    <property type="entry name" value="WH-like_DNA-bd_sf"/>
</dbReference>
<keyword evidence="4" id="KW-0812">Transmembrane</keyword>
<dbReference type="EMBL" id="BAAARE010000003">
    <property type="protein sequence ID" value="GAA2474098.1"/>
    <property type="molecule type" value="Genomic_DNA"/>
</dbReference>
<dbReference type="Proteomes" id="UP001500730">
    <property type="component" value="Unassembled WGS sequence"/>
</dbReference>
<keyword evidence="7" id="KW-1185">Reference proteome</keyword>
<reference evidence="7" key="1">
    <citation type="journal article" date="2019" name="Int. J. Syst. Evol. Microbiol.">
        <title>The Global Catalogue of Microorganisms (GCM) 10K type strain sequencing project: providing services to taxonomists for standard genome sequencing and annotation.</title>
        <authorList>
            <consortium name="The Broad Institute Genomics Platform"/>
            <consortium name="The Broad Institute Genome Sequencing Center for Infectious Disease"/>
            <person name="Wu L."/>
            <person name="Ma J."/>
        </authorList>
    </citation>
    <scope>NUCLEOTIDE SEQUENCE [LARGE SCALE GENOMIC DNA]</scope>
    <source>
        <strain evidence="7">JCM 16259</strain>
    </source>
</reference>
<evidence type="ECO:0000256" key="4">
    <source>
        <dbReference type="SAM" id="Phobius"/>
    </source>
</evidence>
<gene>
    <name evidence="6" type="ORF">GCM10009858_09360</name>
</gene>
<feature type="region of interest" description="Disordered" evidence="3">
    <location>
        <begin position="338"/>
        <end position="405"/>
    </location>
</feature>
<dbReference type="Pfam" id="PF13490">
    <property type="entry name" value="zf-HC2"/>
    <property type="match status" value="1"/>
</dbReference>
<name>A0ABP5Y5P3_9MICO</name>
<dbReference type="InterPro" id="IPR027383">
    <property type="entry name" value="Znf_put"/>
</dbReference>
<feature type="compositionally biased region" description="Low complexity" evidence="3">
    <location>
        <begin position="387"/>
        <end position="397"/>
    </location>
</feature>
<feature type="compositionally biased region" description="Low complexity" evidence="3">
    <location>
        <begin position="354"/>
        <end position="376"/>
    </location>
</feature>
<keyword evidence="4" id="KW-1133">Transmembrane helix</keyword>
<comment type="caution">
    <text evidence="6">The sequence shown here is derived from an EMBL/GenBank/DDBJ whole genome shotgun (WGS) entry which is preliminary data.</text>
</comment>